<protein>
    <recommendedName>
        <fullName evidence="1">DUF7730 domain-containing protein</fullName>
    </recommendedName>
</protein>
<evidence type="ECO:0000313" key="3">
    <source>
        <dbReference type="Proteomes" id="UP000664203"/>
    </source>
</evidence>
<dbReference type="OrthoDB" id="5413827at2759"/>
<dbReference type="Proteomes" id="UP000664203">
    <property type="component" value="Unassembled WGS sequence"/>
</dbReference>
<evidence type="ECO:0000313" key="2">
    <source>
        <dbReference type="EMBL" id="CAF9940398.1"/>
    </source>
</evidence>
<dbReference type="Pfam" id="PF24864">
    <property type="entry name" value="DUF7730"/>
    <property type="match status" value="1"/>
</dbReference>
<evidence type="ECO:0000259" key="1">
    <source>
        <dbReference type="Pfam" id="PF24864"/>
    </source>
</evidence>
<organism evidence="2 3">
    <name type="scientific">Alectoria fallacina</name>
    <dbReference type="NCBI Taxonomy" id="1903189"/>
    <lineage>
        <taxon>Eukaryota</taxon>
        <taxon>Fungi</taxon>
        <taxon>Dikarya</taxon>
        <taxon>Ascomycota</taxon>
        <taxon>Pezizomycotina</taxon>
        <taxon>Lecanoromycetes</taxon>
        <taxon>OSLEUM clade</taxon>
        <taxon>Lecanoromycetidae</taxon>
        <taxon>Lecanorales</taxon>
        <taxon>Lecanorineae</taxon>
        <taxon>Parmeliaceae</taxon>
        <taxon>Alectoria</taxon>
    </lineage>
</organism>
<dbReference type="PANTHER" id="PTHR38790">
    <property type="entry name" value="2EXR DOMAIN-CONTAINING PROTEIN-RELATED"/>
    <property type="match status" value="1"/>
</dbReference>
<proteinExistence type="predicted"/>
<reference evidence="2" key="1">
    <citation type="submission" date="2021-03" db="EMBL/GenBank/DDBJ databases">
        <authorList>
            <person name="Tagirdzhanova G."/>
        </authorList>
    </citation>
    <scope>NUCLEOTIDE SEQUENCE</scope>
</reference>
<comment type="caution">
    <text evidence="2">The sequence shown here is derived from an EMBL/GenBank/DDBJ whole genome shotgun (WGS) entry which is preliminary data.</text>
</comment>
<sequence>MTKRKGEEEKATGKVKRRVPFIAPKDAAIKAIIARNALCSPLLRLPIEVRDMIWAAVLGDQLIHLEYLNMKPASTGHKKGQNWRHVVCKHDCPEKEVVKERTETFYFDDEEHVWKQPHYRCDIELAYDLGPLHKESGRESMHLTALRVCRQIYNEGSNVLWSTNTFSFNDAAISFHHFMDDRTTRQKRSLRRLRLQMDWAWDEDKAWNRALGVTLIRSLTGLRSLRLQINHSMEAAFYQKAKARGNELGLFQTRHLDYVHKMAILPLTEVDVFVGDRCQQLEVDTLWTAEDRMEYAEEIRKILLDSRGAEIYARNQEELKEFHRQDRERRMECQALKDVRFCLPPELTAAQASLSSPITNRQEL</sequence>
<dbReference type="EMBL" id="CAJPDR010000599">
    <property type="protein sequence ID" value="CAF9940398.1"/>
    <property type="molecule type" value="Genomic_DNA"/>
</dbReference>
<dbReference type="PANTHER" id="PTHR38790:SF4">
    <property type="entry name" value="2EXR DOMAIN-CONTAINING PROTEIN"/>
    <property type="match status" value="1"/>
</dbReference>
<name>A0A8H3PGW4_9LECA</name>
<accession>A0A8H3PGW4</accession>
<dbReference type="InterPro" id="IPR056632">
    <property type="entry name" value="DUF7730"/>
</dbReference>
<dbReference type="AlphaFoldDB" id="A0A8H3PGW4"/>
<keyword evidence="3" id="KW-1185">Reference proteome</keyword>
<feature type="domain" description="DUF7730" evidence="1">
    <location>
        <begin position="40"/>
        <end position="241"/>
    </location>
</feature>
<gene>
    <name evidence="2" type="ORF">ALECFALPRED_008541</name>
</gene>